<dbReference type="RefSeq" id="WP_188591320.1">
    <property type="nucleotide sequence ID" value="NZ_BMFU01000001.1"/>
</dbReference>
<keyword evidence="2" id="KW-1185">Reference proteome</keyword>
<name>A0ABQ1Z3N0_9BACL</name>
<evidence type="ECO:0000313" key="1">
    <source>
        <dbReference type="EMBL" id="GGH45892.1"/>
    </source>
</evidence>
<reference evidence="2" key="1">
    <citation type="journal article" date="2019" name="Int. J. Syst. Evol. Microbiol.">
        <title>The Global Catalogue of Microorganisms (GCM) 10K type strain sequencing project: providing services to taxonomists for standard genome sequencing and annotation.</title>
        <authorList>
            <consortium name="The Broad Institute Genomics Platform"/>
            <consortium name="The Broad Institute Genome Sequencing Center for Infectious Disease"/>
            <person name="Wu L."/>
            <person name="Ma J."/>
        </authorList>
    </citation>
    <scope>NUCLEOTIDE SEQUENCE [LARGE SCALE GENOMIC DNA]</scope>
    <source>
        <strain evidence="2">CGMCC 1.12770</strain>
    </source>
</reference>
<comment type="caution">
    <text evidence="1">The sequence shown here is derived from an EMBL/GenBank/DDBJ whole genome shotgun (WGS) entry which is preliminary data.</text>
</comment>
<proteinExistence type="predicted"/>
<evidence type="ECO:0000313" key="2">
    <source>
        <dbReference type="Proteomes" id="UP000652153"/>
    </source>
</evidence>
<sequence length="574" mass="61571">MIETTGTVLSQKKKLPTLAAPAAGVQGMAAPKPTPSVSTLTAPGVGNGGANYNTGDQAMKLQIAQNQARISGDAGYKDNEISRALQVIQNRQAQGLDTSAQQKYLTTNLGYKAPGAAPATANTAVASATSANPQMTNTQQGMDLLSQMRAIANREQTPFSYDPNADPLYQAALKRAQANIDSGNSATQAELNRRGILNSTITSDRMAELAAQEMGRVETDVMPSLMQQAYQQYMDNEALKQQQFGNLGALAQSYLGEDQRQFGNRVTEGELTGNYMPEGAQNAINAILQLKQQAETKGITAAERAKLSAQADGYRAQLLSMGIDPAAYASGVNYNTARTNNAGIRTLGGQAMDLNNKQANLNAAGAYMDATGRVVTPQSDWSGLARQAANPNAPLTLAGQNQAFNQGQQQWQNNFALEQFAYQKARDAVADSQWSQQFNQNATQFGLNYALQQLQQQDDSAYRNAMLSINQDENSRAWLGLQNAPAAEYNGMNANQVLSALQSQYIDPTTEKYAPPKDAATREQIYQQVAAYGLPPGQDDQVMLSMGLTAKEIQDFDKKYIQPTTGTGAAAAGK</sequence>
<organism evidence="1 2">
    <name type="scientific">Paenibacillus silvae</name>
    <dbReference type="NCBI Taxonomy" id="1325358"/>
    <lineage>
        <taxon>Bacteria</taxon>
        <taxon>Bacillati</taxon>
        <taxon>Bacillota</taxon>
        <taxon>Bacilli</taxon>
        <taxon>Bacillales</taxon>
        <taxon>Paenibacillaceae</taxon>
        <taxon>Paenibacillus</taxon>
    </lineage>
</organism>
<dbReference type="EMBL" id="BMFU01000001">
    <property type="protein sequence ID" value="GGH45892.1"/>
    <property type="molecule type" value="Genomic_DNA"/>
</dbReference>
<accession>A0ABQ1Z3N0</accession>
<protein>
    <submittedName>
        <fullName evidence="1">Uncharacterized protein</fullName>
    </submittedName>
</protein>
<dbReference type="Proteomes" id="UP000652153">
    <property type="component" value="Unassembled WGS sequence"/>
</dbReference>
<gene>
    <name evidence="1" type="ORF">GCM10008014_08210</name>
</gene>